<dbReference type="SUPFAM" id="SSF52540">
    <property type="entry name" value="P-loop containing nucleoside triphosphate hydrolases"/>
    <property type="match status" value="1"/>
</dbReference>
<evidence type="ECO:0000313" key="12">
    <source>
        <dbReference type="EMBL" id="SFB69801.1"/>
    </source>
</evidence>
<dbReference type="PIRSF" id="PIRSF006485">
    <property type="entry name" value="GTP-binding_EngA"/>
    <property type="match status" value="1"/>
</dbReference>
<dbReference type="PANTHER" id="PTHR43834">
    <property type="entry name" value="GTPASE DER"/>
    <property type="match status" value="1"/>
</dbReference>
<evidence type="ECO:0000256" key="8">
    <source>
        <dbReference type="HAMAP-Rule" id="MF_00195"/>
    </source>
</evidence>
<keyword evidence="5 8" id="KW-0547">Nucleotide-binding</keyword>
<evidence type="ECO:0000256" key="7">
    <source>
        <dbReference type="ARBA" id="ARBA00032345"/>
    </source>
</evidence>
<feature type="binding site" evidence="8">
    <location>
        <begin position="60"/>
        <end position="64"/>
    </location>
    <ligand>
        <name>GTP</name>
        <dbReference type="ChEBI" id="CHEBI:37565"/>
        <label>1</label>
    </ligand>
</feature>
<dbReference type="GO" id="GO:0005525">
    <property type="term" value="F:GTP binding"/>
    <property type="evidence" value="ECO:0007669"/>
    <property type="project" value="UniProtKB-UniRule"/>
</dbReference>
<dbReference type="NCBIfam" id="TIGR03594">
    <property type="entry name" value="GTPase_EngA"/>
    <property type="match status" value="1"/>
</dbReference>
<dbReference type="InterPro" id="IPR016484">
    <property type="entry name" value="GTPase_Der"/>
</dbReference>
<organism evidence="12 13">
    <name type="scientific">Brevinema andersonii</name>
    <dbReference type="NCBI Taxonomy" id="34097"/>
    <lineage>
        <taxon>Bacteria</taxon>
        <taxon>Pseudomonadati</taxon>
        <taxon>Spirochaetota</taxon>
        <taxon>Spirochaetia</taxon>
        <taxon>Brevinematales</taxon>
        <taxon>Brevinemataceae</taxon>
        <taxon>Brevinema</taxon>
    </lineage>
</organism>
<evidence type="ECO:0000256" key="6">
    <source>
        <dbReference type="ARBA" id="ARBA00023134"/>
    </source>
</evidence>
<dbReference type="Proteomes" id="UP000240042">
    <property type="component" value="Unassembled WGS sequence"/>
</dbReference>
<keyword evidence="4 10" id="KW-0677">Repeat</keyword>
<dbReference type="InterPro" id="IPR006073">
    <property type="entry name" value="GTP-bd"/>
</dbReference>
<comment type="similarity">
    <text evidence="1 8 9 10">Belongs to the TRAFAC class TrmE-Era-EngA-EngB-Septin-like GTPase superfamily. EngA (Der) GTPase family.</text>
</comment>
<dbReference type="InterPro" id="IPR015946">
    <property type="entry name" value="KH_dom-like_a/b"/>
</dbReference>
<dbReference type="HAMAP" id="MF_00195">
    <property type="entry name" value="GTPase_Der"/>
    <property type="match status" value="1"/>
</dbReference>
<dbReference type="InterPro" id="IPR031166">
    <property type="entry name" value="G_ENGA"/>
</dbReference>
<dbReference type="PANTHER" id="PTHR43834:SF6">
    <property type="entry name" value="GTPASE DER"/>
    <property type="match status" value="1"/>
</dbReference>
<dbReference type="GO" id="GO:0042254">
    <property type="term" value="P:ribosome biogenesis"/>
    <property type="evidence" value="ECO:0007669"/>
    <property type="project" value="UniProtKB-KW"/>
</dbReference>
<keyword evidence="13" id="KW-1185">Reference proteome</keyword>
<evidence type="ECO:0000313" key="13">
    <source>
        <dbReference type="Proteomes" id="UP000240042"/>
    </source>
</evidence>
<feature type="binding site" evidence="8">
    <location>
        <begin position="187"/>
        <end position="194"/>
    </location>
    <ligand>
        <name>GTP</name>
        <dbReference type="ChEBI" id="CHEBI:37565"/>
        <label>2</label>
    </ligand>
</feature>
<evidence type="ECO:0000256" key="2">
    <source>
        <dbReference type="ARBA" id="ARBA00020953"/>
    </source>
</evidence>
<accession>A0A1I1D4E2</accession>
<gene>
    <name evidence="8" type="primary">der</name>
    <name evidence="12" type="ORF">SAMN02745150_00303</name>
</gene>
<comment type="function">
    <text evidence="8 10">GTPase that plays an essential role in the late steps of ribosome biogenesis.</text>
</comment>
<proteinExistence type="inferred from homology"/>
<feature type="binding site" evidence="8">
    <location>
        <begin position="121"/>
        <end position="124"/>
    </location>
    <ligand>
        <name>GTP</name>
        <dbReference type="ChEBI" id="CHEBI:37565"/>
        <label>1</label>
    </ligand>
</feature>
<dbReference type="Gene3D" id="3.40.50.300">
    <property type="entry name" value="P-loop containing nucleotide triphosphate hydrolases"/>
    <property type="match status" value="2"/>
</dbReference>
<dbReference type="CDD" id="cd01894">
    <property type="entry name" value="EngA1"/>
    <property type="match status" value="1"/>
</dbReference>
<evidence type="ECO:0000256" key="5">
    <source>
        <dbReference type="ARBA" id="ARBA00022741"/>
    </source>
</evidence>
<reference evidence="13" key="1">
    <citation type="submission" date="2016-10" db="EMBL/GenBank/DDBJ databases">
        <authorList>
            <person name="Varghese N."/>
            <person name="Submissions S."/>
        </authorList>
    </citation>
    <scope>NUCLEOTIDE SEQUENCE [LARGE SCALE GENOMIC DNA]</scope>
    <source>
        <strain evidence="13">ATCC 43811</strain>
    </source>
</reference>
<evidence type="ECO:0000256" key="3">
    <source>
        <dbReference type="ARBA" id="ARBA00022517"/>
    </source>
</evidence>
<keyword evidence="3 8" id="KW-0690">Ribosome biogenesis</keyword>
<dbReference type="AlphaFoldDB" id="A0A1I1D4E2"/>
<dbReference type="RefSeq" id="WP_092317643.1">
    <property type="nucleotide sequence ID" value="NZ_FOKY01000001.1"/>
</dbReference>
<dbReference type="SUPFAM" id="SSF82653">
    <property type="entry name" value="Probable GTPase Der, C-terminal domain"/>
    <property type="match status" value="1"/>
</dbReference>
<keyword evidence="6 8" id="KW-0342">GTP-binding</keyword>
<dbReference type="NCBIfam" id="TIGR00231">
    <property type="entry name" value="small_GTP"/>
    <property type="match status" value="2"/>
</dbReference>
<sequence length="454" mass="51596">MKKHLPTVAVIGRPNTGKSSLFNFLVNAKKSIVDPTEGVTRDIISGTARQEGFPEFTVWDTAGYLESSNILDSLAQDKVQYAIQNADLVVLTVDAQNPHPLDSELALLIKKENKPAIVAANKSDNRAYEEAAAEFYGLGFENMVPISVIQKRGLSILLEKIEELFENNNINVSEYSDPHEVRIAIAGRPNAGKSMLLNTLLGYERMIVSDIPGTTRDATDEIISFKGRTIRITDTAGIKRNAKIKNDIEYYAAVRSAQAIEHAEVVVLLIDAHASADEIARRDKVIADMIVQKKRGMVFALNKWDLIKPQDNTGKKNQDLMKEVERKMRRALPEFYYVPICFISAKDNYKTDKLLETAIKVRDDFYHRVVTGTLNKWLSENLIEYEGECTASRLKIYYGSQVYIAPPRFVFFINKKDHMRKDFPRFLEKRLRLAFEFTGVPITLTFRERGEERH</sequence>
<dbReference type="OrthoDB" id="9805918at2"/>
<evidence type="ECO:0000256" key="4">
    <source>
        <dbReference type="ARBA" id="ARBA00022737"/>
    </source>
</evidence>
<dbReference type="Pfam" id="PF01926">
    <property type="entry name" value="MMR_HSR1"/>
    <property type="match status" value="2"/>
</dbReference>
<feature type="domain" description="EngA-type G" evidence="11">
    <location>
        <begin position="181"/>
        <end position="366"/>
    </location>
</feature>
<dbReference type="CDD" id="cd01895">
    <property type="entry name" value="EngA2"/>
    <property type="match status" value="1"/>
</dbReference>
<evidence type="ECO:0000256" key="9">
    <source>
        <dbReference type="PROSITE-ProRule" id="PRU01049"/>
    </source>
</evidence>
<dbReference type="PRINTS" id="PR00326">
    <property type="entry name" value="GTP1OBG"/>
</dbReference>
<dbReference type="InterPro" id="IPR005225">
    <property type="entry name" value="Small_GTP-bd"/>
</dbReference>
<comment type="subunit">
    <text evidence="8">Associates with the 50S ribosomal subunit.</text>
</comment>
<dbReference type="STRING" id="34097.SAMN02745150_00303"/>
<dbReference type="EMBL" id="FOKY01000001">
    <property type="protein sequence ID" value="SFB69801.1"/>
    <property type="molecule type" value="Genomic_DNA"/>
</dbReference>
<comment type="caution">
    <text evidence="8">Lacks conserved residue(s) required for the propagation of feature annotation.</text>
</comment>
<evidence type="ECO:0000259" key="11">
    <source>
        <dbReference type="PROSITE" id="PS51712"/>
    </source>
</evidence>
<name>A0A1I1D4E2_BREAD</name>
<feature type="binding site" evidence="8">
    <location>
        <begin position="302"/>
        <end position="305"/>
    </location>
    <ligand>
        <name>GTP</name>
        <dbReference type="ChEBI" id="CHEBI:37565"/>
        <label>2</label>
    </ligand>
</feature>
<evidence type="ECO:0000256" key="10">
    <source>
        <dbReference type="RuleBase" id="RU004481"/>
    </source>
</evidence>
<feature type="binding site" evidence="8">
    <location>
        <begin position="234"/>
        <end position="238"/>
    </location>
    <ligand>
        <name>GTP</name>
        <dbReference type="ChEBI" id="CHEBI:37565"/>
        <label>2</label>
    </ligand>
</feature>
<evidence type="ECO:0000256" key="1">
    <source>
        <dbReference type="ARBA" id="ARBA00008279"/>
    </source>
</evidence>
<dbReference type="InterPro" id="IPR027417">
    <property type="entry name" value="P-loop_NTPase"/>
</dbReference>
<protein>
    <recommendedName>
        <fullName evidence="2 8">GTPase Der</fullName>
    </recommendedName>
    <alternativeName>
        <fullName evidence="7 8">GTP-binding protein EngA</fullName>
    </alternativeName>
</protein>
<dbReference type="PROSITE" id="PS51712">
    <property type="entry name" value="G_ENGA"/>
    <property type="match status" value="1"/>
</dbReference>
<dbReference type="Pfam" id="PF14714">
    <property type="entry name" value="KH_dom-like"/>
    <property type="match status" value="1"/>
</dbReference>
<dbReference type="Gene3D" id="3.30.300.20">
    <property type="match status" value="1"/>
</dbReference>
<dbReference type="InterPro" id="IPR032859">
    <property type="entry name" value="KH_dom-like"/>
</dbReference>